<evidence type="ECO:0000256" key="1">
    <source>
        <dbReference type="SAM" id="Coils"/>
    </source>
</evidence>
<gene>
    <name evidence="3" type="ORF">Y958_09625</name>
</gene>
<keyword evidence="2" id="KW-0812">Transmembrane</keyword>
<evidence type="ECO:0000313" key="4">
    <source>
        <dbReference type="Proteomes" id="UP000197153"/>
    </source>
</evidence>
<sequence>MSRPTPYLFRMCVFLAAIAAVMGVLYPQVERFFMANPALNGLILGALAIGILYIFRQALMLRPEVEWLETFRSGGATSTQPRLLAPMAHMLGDRGRGGTAGMNGSRLNLSAIATRSLLDGVSARLDESREISRYLIGLMIFLGLLGTFWGLLQTVSTIGGVISGLKMGNGDAVAIFSELQQGLAAPLAGMGTAFSASLFGLAGSLVLGFLELQAGQAQNRFYMDLEDWLAGSTRIGGGGLVEVGDQPVPAYIQALLETTAENIEKLQYTMAQGEDNRRNANNHLVALTERLATLSDQMKAEQQLMVRLAEGQMEMRPVLQRLADQLGQAGGLGGGGMDDASRAHLRNLDLYLARLVEEVATGRVQSTQEIRTEIKILTRTIAALGEGAER</sequence>
<feature type="transmembrane region" description="Helical" evidence="2">
    <location>
        <begin position="7"/>
        <end position="26"/>
    </location>
</feature>
<dbReference type="EMBL" id="CP022110">
    <property type="protein sequence ID" value="ASG21055.1"/>
    <property type="molecule type" value="Genomic_DNA"/>
</dbReference>
<feature type="transmembrane region" description="Helical" evidence="2">
    <location>
        <begin position="134"/>
        <end position="152"/>
    </location>
</feature>
<keyword evidence="3" id="KW-0966">Cell projection</keyword>
<keyword evidence="2" id="KW-0472">Membrane</keyword>
<keyword evidence="3" id="KW-0282">Flagellum</keyword>
<dbReference type="RefSeq" id="WP_088871810.1">
    <property type="nucleotide sequence ID" value="NZ_CP022110.1"/>
</dbReference>
<feature type="coiled-coil region" evidence="1">
    <location>
        <begin position="270"/>
        <end position="304"/>
    </location>
</feature>
<dbReference type="KEGG" id="nao:Y958_09625"/>
<name>A0A248JQS3_9PROT</name>
<evidence type="ECO:0000313" key="3">
    <source>
        <dbReference type="EMBL" id="ASG21055.1"/>
    </source>
</evidence>
<keyword evidence="2" id="KW-1133">Transmembrane helix</keyword>
<organism evidence="3 4">
    <name type="scientific">Nitrospirillum viridazoti CBAmc</name>
    <dbReference type="NCBI Taxonomy" id="1441467"/>
    <lineage>
        <taxon>Bacteria</taxon>
        <taxon>Pseudomonadati</taxon>
        <taxon>Pseudomonadota</taxon>
        <taxon>Alphaproteobacteria</taxon>
        <taxon>Rhodospirillales</taxon>
        <taxon>Azospirillaceae</taxon>
        <taxon>Nitrospirillum</taxon>
        <taxon>Nitrospirillum viridazoti</taxon>
    </lineage>
</organism>
<proteinExistence type="predicted"/>
<keyword evidence="4" id="KW-1185">Reference proteome</keyword>
<feature type="transmembrane region" description="Helical" evidence="2">
    <location>
        <begin position="38"/>
        <end position="55"/>
    </location>
</feature>
<dbReference type="AlphaFoldDB" id="A0A248JQS3"/>
<reference evidence="3 4" key="1">
    <citation type="submission" date="2017-06" db="EMBL/GenBank/DDBJ databases">
        <title>Complete genome sequence of Nitrospirillum amazonense strain CBAmC, an endophytic nitrogen-fixing and plant growth-promoting bacterium, isolated from sugarcane.</title>
        <authorList>
            <person name="Schwab S."/>
            <person name="dos Santos Teixeira K.R."/>
            <person name="Simoes Araujo J.L."/>
            <person name="Soares Vidal M."/>
            <person name="Borges de Freitas H.R."/>
            <person name="Rivello Crivelaro A.L."/>
            <person name="Bueno de Camargo Nunes A."/>
            <person name="dos Santos C.M."/>
            <person name="Palmeira da Silva Rosa D."/>
            <person name="da Silva Padilha D."/>
            <person name="da Silva E."/>
            <person name="Araujo Terra L."/>
            <person name="Soares Mendes V."/>
            <person name="Farinelli L."/>
            <person name="Magalhaes Cruz L."/>
            <person name="Baldani J.I."/>
        </authorList>
    </citation>
    <scope>NUCLEOTIDE SEQUENCE [LARGE SCALE GENOMIC DNA]</scope>
    <source>
        <strain evidence="3 4">CBAmC</strain>
    </source>
</reference>
<protein>
    <submittedName>
        <fullName evidence="3">Flagellar motor protein MotA</fullName>
    </submittedName>
</protein>
<evidence type="ECO:0000256" key="2">
    <source>
        <dbReference type="SAM" id="Phobius"/>
    </source>
</evidence>
<accession>A0A248JQS3</accession>
<dbReference type="Proteomes" id="UP000197153">
    <property type="component" value="Chromosome 1"/>
</dbReference>
<keyword evidence="3" id="KW-0969">Cilium</keyword>
<keyword evidence="1" id="KW-0175">Coiled coil</keyword>
<feature type="transmembrane region" description="Helical" evidence="2">
    <location>
        <begin position="187"/>
        <end position="210"/>
    </location>
</feature>